<dbReference type="EMBL" id="JAHRIQ010000199">
    <property type="protein sequence ID" value="MEQ2220282.1"/>
    <property type="molecule type" value="Genomic_DNA"/>
</dbReference>
<name>A0ABV0SLI6_9TELE</name>
<protein>
    <submittedName>
        <fullName evidence="1">Uncharacterized protein</fullName>
    </submittedName>
</protein>
<accession>A0ABV0SLI6</accession>
<evidence type="ECO:0000313" key="2">
    <source>
        <dbReference type="Proteomes" id="UP001482620"/>
    </source>
</evidence>
<reference evidence="1 2" key="1">
    <citation type="submission" date="2021-06" db="EMBL/GenBank/DDBJ databases">
        <authorList>
            <person name="Palmer J.M."/>
        </authorList>
    </citation>
    <scope>NUCLEOTIDE SEQUENCE [LARGE SCALE GENOMIC DNA]</scope>
    <source>
        <strain evidence="2">if_2019</strain>
        <tissue evidence="1">Muscle</tissue>
    </source>
</reference>
<organism evidence="1 2">
    <name type="scientific">Ilyodon furcidens</name>
    <name type="common">goldbreast splitfin</name>
    <dbReference type="NCBI Taxonomy" id="33524"/>
    <lineage>
        <taxon>Eukaryota</taxon>
        <taxon>Metazoa</taxon>
        <taxon>Chordata</taxon>
        <taxon>Craniata</taxon>
        <taxon>Vertebrata</taxon>
        <taxon>Euteleostomi</taxon>
        <taxon>Actinopterygii</taxon>
        <taxon>Neopterygii</taxon>
        <taxon>Teleostei</taxon>
        <taxon>Neoteleostei</taxon>
        <taxon>Acanthomorphata</taxon>
        <taxon>Ovalentaria</taxon>
        <taxon>Atherinomorphae</taxon>
        <taxon>Cyprinodontiformes</taxon>
        <taxon>Goodeidae</taxon>
        <taxon>Ilyodon</taxon>
    </lineage>
</organism>
<keyword evidence="2" id="KW-1185">Reference proteome</keyword>
<comment type="caution">
    <text evidence="1">The sequence shown here is derived from an EMBL/GenBank/DDBJ whole genome shotgun (WGS) entry which is preliminary data.</text>
</comment>
<evidence type="ECO:0000313" key="1">
    <source>
        <dbReference type="EMBL" id="MEQ2220282.1"/>
    </source>
</evidence>
<gene>
    <name evidence="1" type="ORF">ILYODFUR_003773</name>
</gene>
<proteinExistence type="predicted"/>
<sequence length="101" mass="11058">MPNVELGAGTLTPQTVWALLPAFLTSSPPDTWEGKAFIRNPANPSAFLNLLKRGLLGSGVIFSCHTSLKTPQIKSACKCMEPRFSRTVPPDCRRCSKRRSV</sequence>
<dbReference type="Proteomes" id="UP001482620">
    <property type="component" value="Unassembled WGS sequence"/>
</dbReference>